<reference evidence="3 5" key="1">
    <citation type="submission" date="2015-02" db="EMBL/GenBank/DDBJ databases">
        <authorList>
            <person name="Chooi Y.-H."/>
        </authorList>
    </citation>
    <scope>NUCLEOTIDE SEQUENCE [LARGE SCALE GENOMIC DNA]</scope>
    <source>
        <strain evidence="3">E3</strain>
    </source>
</reference>
<comment type="similarity">
    <text evidence="1">Belongs to the PDCD5 family.</text>
</comment>
<organism evidence="3 5">
    <name type="scientific">Plasmodiophora brassicae</name>
    <name type="common">Clubroot disease agent</name>
    <dbReference type="NCBI Taxonomy" id="37360"/>
    <lineage>
        <taxon>Eukaryota</taxon>
        <taxon>Sar</taxon>
        <taxon>Rhizaria</taxon>
        <taxon>Endomyxa</taxon>
        <taxon>Phytomyxea</taxon>
        <taxon>Plasmodiophorida</taxon>
        <taxon>Plasmodiophoridae</taxon>
        <taxon>Plasmodiophora</taxon>
    </lineage>
</organism>
<dbReference type="PANTHER" id="PTHR10840:SF0">
    <property type="entry name" value="PROGRAMMED CELL DEATH PROTEIN 5"/>
    <property type="match status" value="1"/>
</dbReference>
<evidence type="ECO:0000313" key="5">
    <source>
        <dbReference type="Proteomes" id="UP000039324"/>
    </source>
</evidence>
<dbReference type="Proteomes" id="UP000039324">
    <property type="component" value="Unassembled WGS sequence"/>
</dbReference>
<dbReference type="Gene3D" id="1.10.8.140">
    <property type="entry name" value="PDCD5-like"/>
    <property type="match status" value="1"/>
</dbReference>
<protein>
    <recommendedName>
        <fullName evidence="7">Double-stranded DNA-binding domain-containing protein</fullName>
    </recommendedName>
</protein>
<feature type="compositionally biased region" description="Low complexity" evidence="2">
    <location>
        <begin position="15"/>
        <end position="24"/>
    </location>
</feature>
<evidence type="ECO:0000256" key="1">
    <source>
        <dbReference type="ARBA" id="ARBA00010490"/>
    </source>
</evidence>
<evidence type="ECO:0000256" key="2">
    <source>
        <dbReference type="SAM" id="MobiDB-lite"/>
    </source>
</evidence>
<dbReference type="SUPFAM" id="SSF46950">
    <property type="entry name" value="Double-stranded DNA-binding domain"/>
    <property type="match status" value="1"/>
</dbReference>
<dbReference type="Pfam" id="PF01984">
    <property type="entry name" value="dsDNA_bind"/>
    <property type="match status" value="1"/>
</dbReference>
<dbReference type="AlphaFoldDB" id="A0A0G4IHB3"/>
<feature type="compositionally biased region" description="Acidic residues" evidence="2">
    <location>
        <begin position="104"/>
        <end position="114"/>
    </location>
</feature>
<evidence type="ECO:0008006" key="7">
    <source>
        <dbReference type="Google" id="ProtNLM"/>
    </source>
</evidence>
<feature type="region of interest" description="Disordered" evidence="2">
    <location>
        <begin position="84"/>
        <end position="114"/>
    </location>
</feature>
<dbReference type="Proteomes" id="UP000290189">
    <property type="component" value="Unassembled WGS sequence"/>
</dbReference>
<accession>A0A0G4IHB3</accession>
<dbReference type="InterPro" id="IPR002836">
    <property type="entry name" value="PDCD5-like"/>
</dbReference>
<keyword evidence="5" id="KW-1185">Reference proteome</keyword>
<dbReference type="GO" id="GO:0005829">
    <property type="term" value="C:cytosol"/>
    <property type="evidence" value="ECO:0007669"/>
    <property type="project" value="TreeGrafter"/>
</dbReference>
<keyword evidence="4" id="KW-0496">Mitochondrion</keyword>
<reference evidence="4 6" key="2">
    <citation type="submission" date="2018-03" db="EMBL/GenBank/DDBJ databases">
        <authorList>
            <person name="Fogelqvist J."/>
        </authorList>
    </citation>
    <scope>NUCLEOTIDE SEQUENCE [LARGE SCALE GENOMIC DNA]</scope>
</reference>
<evidence type="ECO:0000313" key="6">
    <source>
        <dbReference type="Proteomes" id="UP000290189"/>
    </source>
</evidence>
<dbReference type="InterPro" id="IPR036883">
    <property type="entry name" value="PDCD5-like_sf"/>
</dbReference>
<dbReference type="GO" id="GO:0005634">
    <property type="term" value="C:nucleus"/>
    <property type="evidence" value="ECO:0007669"/>
    <property type="project" value="TreeGrafter"/>
</dbReference>
<feature type="region of interest" description="Disordered" evidence="2">
    <location>
        <begin position="1"/>
        <end position="26"/>
    </location>
</feature>
<gene>
    <name evidence="3" type="ORF">PBRA_000287</name>
    <name evidence="4" type="ORF">PLBR_LOCUS4063</name>
</gene>
<dbReference type="EMBL" id="OVEO01000006">
    <property type="protein sequence ID" value="SPQ96848.1"/>
    <property type="molecule type" value="Genomic_DNA"/>
</dbReference>
<dbReference type="OrthoDB" id="10252486at2759"/>
<dbReference type="PIRSF" id="PIRSF015730">
    <property type="entry name" value="TFAR19"/>
    <property type="match status" value="1"/>
</dbReference>
<dbReference type="STRING" id="37360.A0A0G4IHB3"/>
<evidence type="ECO:0000313" key="3">
    <source>
        <dbReference type="EMBL" id="CEO94502.1"/>
    </source>
</evidence>
<sequence>MSSSAPGTEGHEQRQQQQQQLQAAEQRRQMILGRILDGGARERLDRIGIVRPEEKRMIEDQLVRQAQMGMMQRVDENQIKMMMSSVSQGKAKTQISIQRKRYQEDDDDEDYGDL</sequence>
<feature type="compositionally biased region" description="Polar residues" evidence="2">
    <location>
        <begin position="84"/>
        <end position="97"/>
    </location>
</feature>
<dbReference type="GO" id="GO:0003677">
    <property type="term" value="F:DNA binding"/>
    <property type="evidence" value="ECO:0007669"/>
    <property type="project" value="InterPro"/>
</dbReference>
<proteinExistence type="inferred from homology"/>
<evidence type="ECO:0000313" key="4">
    <source>
        <dbReference type="EMBL" id="SPQ96848.1"/>
    </source>
</evidence>
<dbReference type="EMBL" id="CDSF01000001">
    <property type="protein sequence ID" value="CEO94502.1"/>
    <property type="molecule type" value="Genomic_DNA"/>
</dbReference>
<geneLocation type="mitochondrion" evidence="4"/>
<dbReference type="PANTHER" id="PTHR10840">
    <property type="entry name" value="PROGRAMMED CELL DEATH PROTEIN 5"/>
    <property type="match status" value="1"/>
</dbReference>
<name>A0A0G4IHB3_PLABS</name>
<dbReference type="OMA" id="MQYEMQK"/>